<evidence type="ECO:0000313" key="9">
    <source>
        <dbReference type="Proteomes" id="UP000069205"/>
    </source>
</evidence>
<dbReference type="PROSITE" id="PS51007">
    <property type="entry name" value="CYTC"/>
    <property type="match status" value="1"/>
</dbReference>
<dbReference type="InterPro" id="IPR009056">
    <property type="entry name" value="Cyt_c-like_dom"/>
</dbReference>
<evidence type="ECO:0000256" key="4">
    <source>
        <dbReference type="ARBA" id="ARBA00022982"/>
    </source>
</evidence>
<dbReference type="GO" id="GO:0020037">
    <property type="term" value="F:heme binding"/>
    <property type="evidence" value="ECO:0007669"/>
    <property type="project" value="InterPro"/>
</dbReference>
<evidence type="ECO:0000259" key="7">
    <source>
        <dbReference type="PROSITE" id="PS51007"/>
    </source>
</evidence>
<dbReference type="GO" id="GO:0005506">
    <property type="term" value="F:iron ion binding"/>
    <property type="evidence" value="ECO:0007669"/>
    <property type="project" value="InterPro"/>
</dbReference>
<dbReference type="Proteomes" id="UP000069205">
    <property type="component" value="Chromosome"/>
</dbReference>
<dbReference type="InterPro" id="IPR051811">
    <property type="entry name" value="Cytochrome_c550/c551-like"/>
</dbReference>
<dbReference type="EMBL" id="CP011801">
    <property type="protein sequence ID" value="ALA60347.1"/>
    <property type="molecule type" value="Genomic_DNA"/>
</dbReference>
<keyword evidence="1" id="KW-0813">Transport</keyword>
<dbReference type="STRING" id="42253.NITMOv2_3963"/>
<reference evidence="8 9" key="1">
    <citation type="journal article" date="2015" name="Proc. Natl. Acad. Sci. U.S.A.">
        <title>Expanded metabolic versatility of ubiquitous nitrite-oxidizing bacteria from the genus Nitrospira.</title>
        <authorList>
            <person name="Koch H."/>
            <person name="Lucker S."/>
            <person name="Albertsen M."/>
            <person name="Kitzinger K."/>
            <person name="Herbold C."/>
            <person name="Spieck E."/>
            <person name="Nielsen P.H."/>
            <person name="Wagner M."/>
            <person name="Daims H."/>
        </authorList>
    </citation>
    <scope>NUCLEOTIDE SEQUENCE [LARGE SCALE GENOMIC DNA]</scope>
    <source>
        <strain evidence="8 9">NSP M-1</strain>
    </source>
</reference>
<dbReference type="InterPro" id="IPR036909">
    <property type="entry name" value="Cyt_c-like_dom_sf"/>
</dbReference>
<proteinExistence type="predicted"/>
<keyword evidence="4" id="KW-0249">Electron transport</keyword>
<keyword evidence="2 6" id="KW-0349">Heme</keyword>
<dbReference type="PANTHER" id="PTHR37823:SF1">
    <property type="entry name" value="CYTOCHROME C-553-LIKE"/>
    <property type="match status" value="1"/>
</dbReference>
<evidence type="ECO:0000313" key="8">
    <source>
        <dbReference type="EMBL" id="ALA60347.1"/>
    </source>
</evidence>
<feature type="domain" description="Cytochrome c" evidence="7">
    <location>
        <begin position="33"/>
        <end position="116"/>
    </location>
</feature>
<dbReference type="RefSeq" id="WP_187299261.1">
    <property type="nucleotide sequence ID" value="NZ_CP011801.1"/>
</dbReference>
<organism evidence="8 9">
    <name type="scientific">Nitrospira moscoviensis</name>
    <dbReference type="NCBI Taxonomy" id="42253"/>
    <lineage>
        <taxon>Bacteria</taxon>
        <taxon>Pseudomonadati</taxon>
        <taxon>Nitrospirota</taxon>
        <taxon>Nitrospiria</taxon>
        <taxon>Nitrospirales</taxon>
        <taxon>Nitrospiraceae</taxon>
        <taxon>Nitrospira</taxon>
    </lineage>
</organism>
<evidence type="ECO:0000256" key="1">
    <source>
        <dbReference type="ARBA" id="ARBA00022448"/>
    </source>
</evidence>
<evidence type="ECO:0000256" key="5">
    <source>
        <dbReference type="ARBA" id="ARBA00023004"/>
    </source>
</evidence>
<dbReference type="PRINTS" id="PR00605">
    <property type="entry name" value="CYTCHROMECIC"/>
</dbReference>
<dbReference type="PANTHER" id="PTHR37823">
    <property type="entry name" value="CYTOCHROME C-553-LIKE"/>
    <property type="match status" value="1"/>
</dbReference>
<dbReference type="SUPFAM" id="SSF46626">
    <property type="entry name" value="Cytochrome c"/>
    <property type="match status" value="1"/>
</dbReference>
<name>A0A0K2GIA5_NITMO</name>
<dbReference type="AlphaFoldDB" id="A0A0K2GIA5"/>
<accession>A0A0K2GIA5</accession>
<dbReference type="PATRIC" id="fig|42253.5.peg.3906"/>
<dbReference type="GO" id="GO:0009055">
    <property type="term" value="F:electron transfer activity"/>
    <property type="evidence" value="ECO:0007669"/>
    <property type="project" value="InterPro"/>
</dbReference>
<sequence length="119" mass="12598">MREVVIGIGLAVCAAGTILTMAPIAARGDASAGDARKGKVLFVKYCTGCHGTGGQGDGYRLLGPRPADLTGPSTAARSDAELLKTIHEGKPNMPAWRFRFSDEEGRDVLAYVRTLGRHE</sequence>
<keyword evidence="5 6" id="KW-0408">Iron</keyword>
<dbReference type="Gene3D" id="1.10.760.10">
    <property type="entry name" value="Cytochrome c-like domain"/>
    <property type="match status" value="1"/>
</dbReference>
<evidence type="ECO:0000256" key="6">
    <source>
        <dbReference type="PROSITE-ProRule" id="PRU00433"/>
    </source>
</evidence>
<keyword evidence="9" id="KW-1185">Reference proteome</keyword>
<dbReference type="InterPro" id="IPR008168">
    <property type="entry name" value="Cyt_C_IC"/>
</dbReference>
<keyword evidence="3 6" id="KW-0479">Metal-binding</keyword>
<protein>
    <submittedName>
        <fullName evidence="8">Putative Cytochrome c55x</fullName>
    </submittedName>
</protein>
<evidence type="ECO:0000256" key="2">
    <source>
        <dbReference type="ARBA" id="ARBA00022617"/>
    </source>
</evidence>
<gene>
    <name evidence="8" type="ORF">NITMOv2_3963</name>
</gene>
<dbReference type="Pfam" id="PF13442">
    <property type="entry name" value="Cytochrome_CBB3"/>
    <property type="match status" value="1"/>
</dbReference>
<evidence type="ECO:0000256" key="3">
    <source>
        <dbReference type="ARBA" id="ARBA00022723"/>
    </source>
</evidence>
<dbReference type="KEGG" id="nmv:NITMOv2_3963"/>